<accession>A0A098GBI3</accession>
<dbReference type="STRING" id="451.B6N58_12805"/>
<protein>
    <recommendedName>
        <fullName evidence="6">Transporter</fullName>
    </recommendedName>
</protein>
<evidence type="ECO:0008006" key="6">
    <source>
        <dbReference type="Google" id="ProtNLM"/>
    </source>
</evidence>
<dbReference type="EMBL" id="FMVN01000009">
    <property type="protein sequence ID" value="SCY51917.1"/>
    <property type="molecule type" value="Genomic_DNA"/>
</dbReference>
<reference evidence="2" key="2">
    <citation type="submission" date="2014-09" db="EMBL/GenBank/DDBJ databases">
        <authorList>
            <person name="GOMEZ-VALERO Laura"/>
        </authorList>
    </citation>
    <scope>NUCLEOTIDE SEQUENCE</scope>
    <source>
        <strain evidence="2">ATCC33218</strain>
    </source>
</reference>
<sequence length="265" mass="29207">MSGKSKWSQLWLIFLFAITLNAFADTNDSPCNGFLSIVNRPTIADSPCTAPNKKLILEFGYQYLNLLGGIQGQSYPFAEFRYGLPANNEIFVFLPTYVHLSTKPSSGFSEMAVGYKHELFYTSRMIFTLDGSLIPSSGSRTFGSKGWGGEINGIFSFNLSEQFSFTSQLGFSSQTQSILAGGKRFTSINPDAFFSWYPVDRLEIYAEIYGQSKTAPDEGSGFNAAVGMIFLSFKNMTIDFEGGQRIRGFLGDVENYVAAGAAIQF</sequence>
<organism evidence="2 4">
    <name type="scientific">Legionella micdadei</name>
    <name type="common">Tatlockia micdadei</name>
    <dbReference type="NCBI Taxonomy" id="451"/>
    <lineage>
        <taxon>Bacteria</taxon>
        <taxon>Pseudomonadati</taxon>
        <taxon>Pseudomonadota</taxon>
        <taxon>Gammaproteobacteria</taxon>
        <taxon>Legionellales</taxon>
        <taxon>Legionellaceae</taxon>
        <taxon>Legionella</taxon>
    </lineage>
</organism>
<dbReference type="OrthoDB" id="5645193at2"/>
<keyword evidence="1" id="KW-0732">Signal</keyword>
<keyword evidence="5" id="KW-1185">Reference proteome</keyword>
<reference evidence="3 5" key="3">
    <citation type="submission" date="2016-10" db="EMBL/GenBank/DDBJ databases">
        <authorList>
            <person name="Varghese N."/>
            <person name="Submissions S."/>
        </authorList>
    </citation>
    <scope>NUCLEOTIDE SEQUENCE [LARGE SCALE GENOMIC DNA]</scope>
    <source>
        <strain evidence="3 5">ATCC 33218</strain>
    </source>
</reference>
<evidence type="ECO:0000313" key="4">
    <source>
        <dbReference type="Proteomes" id="UP000032414"/>
    </source>
</evidence>
<dbReference type="AlphaFoldDB" id="A0A098GBI3"/>
<evidence type="ECO:0000313" key="3">
    <source>
        <dbReference type="EMBL" id="SCY51917.1"/>
    </source>
</evidence>
<name>A0A098GBI3_LEGMI</name>
<gene>
    <name evidence="2" type="ORF">LMI_0497</name>
    <name evidence="3" type="ORF">SAMN02982997_01935</name>
</gene>
<dbReference type="KEGG" id="tmc:LMI_0497"/>
<dbReference type="Proteomes" id="UP000032414">
    <property type="component" value="Chromosome I"/>
</dbReference>
<dbReference type="EMBL" id="LN614830">
    <property type="protein sequence ID" value="CEG59844.1"/>
    <property type="molecule type" value="Genomic_DNA"/>
</dbReference>
<feature type="chain" id="PRO_5009750680" description="Transporter" evidence="1">
    <location>
        <begin position="25"/>
        <end position="265"/>
    </location>
</feature>
<dbReference type="PATRIC" id="fig|451.8.peg.76"/>
<reference evidence="4" key="1">
    <citation type="submission" date="2014-09" db="EMBL/GenBank/DDBJ databases">
        <authorList>
            <person name="Gomez-Valero L."/>
        </authorList>
    </citation>
    <scope>NUCLEOTIDE SEQUENCE [LARGE SCALE GENOMIC DNA]</scope>
    <source>
        <strain evidence="4">ATCC33218</strain>
    </source>
</reference>
<evidence type="ECO:0000313" key="5">
    <source>
        <dbReference type="Proteomes" id="UP000182998"/>
    </source>
</evidence>
<dbReference type="HOGENOM" id="CLU_1037439_0_0_6"/>
<proteinExistence type="predicted"/>
<evidence type="ECO:0000313" key="2">
    <source>
        <dbReference type="EMBL" id="CEG59844.1"/>
    </source>
</evidence>
<feature type="signal peptide" evidence="1">
    <location>
        <begin position="1"/>
        <end position="24"/>
    </location>
</feature>
<dbReference type="RefSeq" id="WP_052679415.1">
    <property type="nucleotide sequence ID" value="NZ_FMVN01000009.1"/>
</dbReference>
<evidence type="ECO:0000256" key="1">
    <source>
        <dbReference type="SAM" id="SignalP"/>
    </source>
</evidence>
<dbReference type="Proteomes" id="UP000182998">
    <property type="component" value="Unassembled WGS sequence"/>
</dbReference>